<proteinExistence type="predicted"/>
<dbReference type="EMBL" id="JBJVNE010000011">
    <property type="protein sequence ID" value="MFM9649123.1"/>
    <property type="molecule type" value="Genomic_DNA"/>
</dbReference>
<protein>
    <submittedName>
        <fullName evidence="1">Uncharacterized protein</fullName>
    </submittedName>
</protein>
<dbReference type="RefSeq" id="WP_369277444.1">
    <property type="nucleotide sequence ID" value="NZ_JBJVMW010000011.1"/>
</dbReference>
<accession>A0ABW9IPT0</accession>
<comment type="caution">
    <text evidence="1">The sequence shown here is derived from an EMBL/GenBank/DDBJ whole genome shotgun (WGS) entry which is preliminary data.</text>
</comment>
<evidence type="ECO:0000313" key="2">
    <source>
        <dbReference type="Proteomes" id="UP001631993"/>
    </source>
</evidence>
<reference evidence="1 2" key="1">
    <citation type="submission" date="2024-12" db="EMBL/GenBank/DDBJ databases">
        <title>Forecasting of Potato common scab and diversities of Pathogenic streptomyces spp. in china.</title>
        <authorList>
            <person name="Handique U."/>
            <person name="Wu J."/>
        </authorList>
    </citation>
    <scope>NUCLEOTIDE SEQUENCE [LARGE SCALE GENOMIC DNA]</scope>
    <source>
        <strain evidence="1 2">ZRIMU1585</strain>
    </source>
</reference>
<keyword evidence="2" id="KW-1185">Reference proteome</keyword>
<name>A0ABW9IPT0_STRGJ</name>
<dbReference type="Proteomes" id="UP001631993">
    <property type="component" value="Unassembled WGS sequence"/>
</dbReference>
<gene>
    <name evidence="1" type="ORF">ACKI1S_23625</name>
</gene>
<sequence length="213" mass="23002">MSTTQNLSLQVYAQDGTPIPPTVSRERLFDLVSAAYERAGTGPLDRDAIDIELYDVADKAACSLLRDRWNDDFPIAAYLELLSAVAALRDVLGFDPTPTGREVLDWSENLGQKLGSQIDGPTSPFSVQFVNGPYRGAVLSIPGVIAPPDTGPAVTLTLPIAWGDTADPGRGEARYQREPAADEGLWLYRLYGDVREDARPHITCPATSDQVGA</sequence>
<evidence type="ECO:0000313" key="1">
    <source>
        <dbReference type="EMBL" id="MFM9649123.1"/>
    </source>
</evidence>
<organism evidence="1 2">
    <name type="scientific">Streptomyces galilaeus</name>
    <dbReference type="NCBI Taxonomy" id="33899"/>
    <lineage>
        <taxon>Bacteria</taxon>
        <taxon>Bacillati</taxon>
        <taxon>Actinomycetota</taxon>
        <taxon>Actinomycetes</taxon>
        <taxon>Kitasatosporales</taxon>
        <taxon>Streptomycetaceae</taxon>
        <taxon>Streptomyces</taxon>
    </lineage>
</organism>